<protein>
    <recommendedName>
        <fullName evidence="6">NADH:flavin oxidoreductase/NADH oxidase N-terminal domain-containing protein</fullName>
    </recommendedName>
</protein>
<dbReference type="GO" id="GO:0010181">
    <property type="term" value="F:FMN binding"/>
    <property type="evidence" value="ECO:0007669"/>
    <property type="project" value="InterPro"/>
</dbReference>
<feature type="domain" description="NADH:flavin oxidoreductase/NADH oxidase N-terminal" evidence="6">
    <location>
        <begin position="1"/>
        <end position="324"/>
    </location>
</feature>
<dbReference type="PANTHER" id="PTHR43303">
    <property type="entry name" value="NADPH DEHYDROGENASE C23G7.10C-RELATED"/>
    <property type="match status" value="1"/>
</dbReference>
<dbReference type="PANTHER" id="PTHR43303:SF4">
    <property type="entry name" value="NADPH DEHYDROGENASE C23G7.10C-RELATED"/>
    <property type="match status" value="1"/>
</dbReference>
<proteinExistence type="predicted"/>
<evidence type="ECO:0000313" key="8">
    <source>
        <dbReference type="Proteomes" id="UP001145021"/>
    </source>
</evidence>
<evidence type="ECO:0000313" key="7">
    <source>
        <dbReference type="EMBL" id="KAJ1643627.1"/>
    </source>
</evidence>
<evidence type="ECO:0000256" key="1">
    <source>
        <dbReference type="ARBA" id="ARBA00001917"/>
    </source>
</evidence>
<keyword evidence="5" id="KW-0560">Oxidoreductase</keyword>
<sequence>MCMYSADGNGFATDFHILHYGQFAMRGAGLIMVEATGVLEEGRLTPQCLGIWKDAHIDGLRNIVDIAHRYGATVGVQLSHSGRLGSSIPLDEYQDDQPCTLDRDKGGWPSRVYAPSAIAFSNQFWMPKELSIAQIQAIQQAFADAARRAEKAGFDFIDIHAAYGNLLNQFLSPLSNKRTDIYGGSFENRIRILVETVRHVRAVWPKEKPLFVSVSALEGAEGGWSFEETLALVKILVAEGVDLCDVSQGGNIANAKLSMDPQSRAQIVGSIKRETPGMLFGAAGLISNGKQANDLLESNFADAVFSARQFIRNPSFVFSAAHDLGANVKWLKQYECAR</sequence>
<dbReference type="Gene3D" id="3.20.20.70">
    <property type="entry name" value="Aldolase class I"/>
    <property type="match status" value="1"/>
</dbReference>
<comment type="caution">
    <text evidence="7">The sequence shown here is derived from an EMBL/GenBank/DDBJ whole genome shotgun (WGS) entry which is preliminary data.</text>
</comment>
<keyword evidence="3" id="KW-0288">FMN</keyword>
<comment type="cofactor">
    <cofactor evidence="1">
        <name>FMN</name>
        <dbReference type="ChEBI" id="CHEBI:58210"/>
    </cofactor>
</comment>
<keyword evidence="8" id="KW-1185">Reference proteome</keyword>
<dbReference type="GO" id="GO:0050661">
    <property type="term" value="F:NADP binding"/>
    <property type="evidence" value="ECO:0007669"/>
    <property type="project" value="InterPro"/>
</dbReference>
<dbReference type="InterPro" id="IPR001155">
    <property type="entry name" value="OxRdtase_FMN_N"/>
</dbReference>
<name>A0A9W7XHY8_9FUNG</name>
<keyword evidence="4" id="KW-0521">NADP</keyword>
<dbReference type="SUPFAM" id="SSF51395">
    <property type="entry name" value="FMN-linked oxidoreductases"/>
    <property type="match status" value="1"/>
</dbReference>
<gene>
    <name evidence="7" type="ORF">LPJ64_004623</name>
</gene>
<keyword evidence="2" id="KW-0285">Flavoprotein</keyword>
<evidence type="ECO:0000256" key="4">
    <source>
        <dbReference type="ARBA" id="ARBA00022857"/>
    </source>
</evidence>
<dbReference type="InterPro" id="IPR013785">
    <property type="entry name" value="Aldolase_TIM"/>
</dbReference>
<organism evidence="7 8">
    <name type="scientific">Coemansia asiatica</name>
    <dbReference type="NCBI Taxonomy" id="1052880"/>
    <lineage>
        <taxon>Eukaryota</taxon>
        <taxon>Fungi</taxon>
        <taxon>Fungi incertae sedis</taxon>
        <taxon>Zoopagomycota</taxon>
        <taxon>Kickxellomycotina</taxon>
        <taxon>Kickxellomycetes</taxon>
        <taxon>Kickxellales</taxon>
        <taxon>Kickxellaceae</taxon>
        <taxon>Coemansia</taxon>
    </lineage>
</organism>
<evidence type="ECO:0000256" key="5">
    <source>
        <dbReference type="ARBA" id="ARBA00023002"/>
    </source>
</evidence>
<feature type="non-terminal residue" evidence="7">
    <location>
        <position position="338"/>
    </location>
</feature>
<evidence type="ECO:0000256" key="3">
    <source>
        <dbReference type="ARBA" id="ARBA00022643"/>
    </source>
</evidence>
<dbReference type="Proteomes" id="UP001145021">
    <property type="component" value="Unassembled WGS sequence"/>
</dbReference>
<accession>A0A9W7XHY8</accession>
<dbReference type="EMBL" id="JANBOH010000236">
    <property type="protein sequence ID" value="KAJ1643627.1"/>
    <property type="molecule type" value="Genomic_DNA"/>
</dbReference>
<evidence type="ECO:0000256" key="2">
    <source>
        <dbReference type="ARBA" id="ARBA00022630"/>
    </source>
</evidence>
<dbReference type="InterPro" id="IPR044152">
    <property type="entry name" value="YqjM-like"/>
</dbReference>
<evidence type="ECO:0000259" key="6">
    <source>
        <dbReference type="Pfam" id="PF00724"/>
    </source>
</evidence>
<dbReference type="Pfam" id="PF00724">
    <property type="entry name" value="Oxidored_FMN"/>
    <property type="match status" value="1"/>
</dbReference>
<dbReference type="GO" id="GO:0003959">
    <property type="term" value="F:NADPH dehydrogenase activity"/>
    <property type="evidence" value="ECO:0007669"/>
    <property type="project" value="InterPro"/>
</dbReference>
<reference evidence="7" key="1">
    <citation type="submission" date="2022-07" db="EMBL/GenBank/DDBJ databases">
        <title>Phylogenomic reconstructions and comparative analyses of Kickxellomycotina fungi.</title>
        <authorList>
            <person name="Reynolds N.K."/>
            <person name="Stajich J.E."/>
            <person name="Barry K."/>
            <person name="Grigoriev I.V."/>
            <person name="Crous P."/>
            <person name="Smith M.E."/>
        </authorList>
    </citation>
    <scope>NUCLEOTIDE SEQUENCE</scope>
    <source>
        <strain evidence="7">NBRC 105413</strain>
    </source>
</reference>
<dbReference type="AlphaFoldDB" id="A0A9W7XHY8"/>